<dbReference type="Gene3D" id="2.120.10.30">
    <property type="entry name" value="TolB, C-terminal domain"/>
    <property type="match status" value="1"/>
</dbReference>
<dbReference type="EMBL" id="AEVS01000009">
    <property type="protein sequence ID" value="EGA67416.1"/>
    <property type="molecule type" value="Genomic_DNA"/>
</dbReference>
<dbReference type="PROSITE" id="PS51257">
    <property type="entry name" value="PROKAR_LIPOPROTEIN"/>
    <property type="match status" value="1"/>
</dbReference>
<sequence length="740" mass="80813">MKLKRINQSFLLLSACCTYGAYYSTLAHAGDVSFGECPTEAFLIQNPTGTPIAFGVNIDLGSYRVMPSTLGSAKINGIGFSEHDRFIYGWDYGVDGQSGTLSRIDANFDITRLDITLASGAPTRFYVGDVSLTENAWYGYRPGNGLFRIDLDTLEMTQVAAPAQFSKPNIHDFAFHPDESNNLAYSLDADGYLWQIDVVAGSATRMNQVLSEAELGFNFVFGAIYFDVDGYLYASNNSNGFIFKVTLTNPHTPGTSDYASWQPSAILTAYGPSSNSNDGARCASAPVEAAPLTDFGDAPDSYQTTYDQSGARHGIGALEDTSSLRLGDIVDGETEGNPPPYSDDTSDNVNDDDGIEFPVPIQVGDTSMVQVTVNGATADSVLNAWMDFDRDGTFEADEIIISDLSVSDGTQSVFFDVPTWAVSGDSWSRFRISNTSGIGPTGGVPEGEVEDYAIEITESGVTTEAYPIGGAYTTFAYEDQYPIQGDYDMNDVLMNVKYTEYHLDSQVIRLKIEGQIAALGGDNHSGFAIRLQDIAREDIKQDSIVLTVNGETQATTVLEEGTTDAVFIIQEDLWDITEAGEAENCTMFRTQINCGTSYRPSWTLHFSFANAPATSVMPDFPYDPFIFAAPGHYYGDIGYELTGGYPGRGLEIHLKNNPPTAKFDSRYLSLGDDAASGNTHYHTTNGLPWAIEIPLNWQHPLEQVTILEAYPKFGDFSQDSQGQTETLWYMEANNNKIYID</sequence>
<gene>
    <name evidence="6" type="ORF">VIBR0546_18947</name>
</gene>
<dbReference type="RefSeq" id="WP_006877770.1">
    <property type="nucleotide sequence ID" value="NZ_AEVS01000009.1"/>
</dbReference>
<evidence type="ECO:0000256" key="2">
    <source>
        <dbReference type="SAM" id="SignalP"/>
    </source>
</evidence>
<feature type="domain" description="GEVED" evidence="4">
    <location>
        <begin position="382"/>
        <end position="454"/>
    </location>
</feature>
<dbReference type="AlphaFoldDB" id="E8LPK9"/>
<feature type="domain" description="DUF4842" evidence="3">
    <location>
        <begin position="506"/>
        <end position="729"/>
    </location>
</feature>
<dbReference type="Pfam" id="PF16130">
    <property type="entry name" value="DUF4842"/>
    <property type="match status" value="1"/>
</dbReference>
<dbReference type="OrthoDB" id="1204817at2"/>
<evidence type="ECO:0000259" key="4">
    <source>
        <dbReference type="Pfam" id="PF20009"/>
    </source>
</evidence>
<feature type="chain" id="PRO_5003227233" evidence="2">
    <location>
        <begin position="30"/>
        <end position="740"/>
    </location>
</feature>
<name>E8LPK9_9VIBR</name>
<dbReference type="InterPro" id="IPR032295">
    <property type="entry name" value="DUF4842"/>
</dbReference>
<evidence type="ECO:0000313" key="6">
    <source>
        <dbReference type="EMBL" id="EGA67416.1"/>
    </source>
</evidence>
<evidence type="ECO:0000259" key="3">
    <source>
        <dbReference type="Pfam" id="PF16130"/>
    </source>
</evidence>
<evidence type="ECO:0000259" key="5">
    <source>
        <dbReference type="Pfam" id="PF21959"/>
    </source>
</evidence>
<dbReference type="InterPro" id="IPR031025">
    <property type="entry name" value="LruC_dom"/>
</dbReference>
<feature type="compositionally biased region" description="Acidic residues" evidence="1">
    <location>
        <begin position="344"/>
        <end position="353"/>
    </location>
</feature>
<accession>E8LPK9</accession>
<keyword evidence="7" id="KW-1185">Reference proteome</keyword>
<dbReference type="Pfam" id="PF21959">
    <property type="entry name" value="DUF6923"/>
    <property type="match status" value="1"/>
</dbReference>
<protein>
    <submittedName>
        <fullName evidence="6">Putative cytoplasmic protein</fullName>
    </submittedName>
</protein>
<dbReference type="Proteomes" id="UP000004371">
    <property type="component" value="Unassembled WGS sequence"/>
</dbReference>
<organism evidence="6 7">
    <name type="scientific">Vibrio brasiliensis LMG 20546</name>
    <dbReference type="NCBI Taxonomy" id="945543"/>
    <lineage>
        <taxon>Bacteria</taxon>
        <taxon>Pseudomonadati</taxon>
        <taxon>Pseudomonadota</taxon>
        <taxon>Gammaproteobacteria</taxon>
        <taxon>Vibrionales</taxon>
        <taxon>Vibrionaceae</taxon>
        <taxon>Vibrio</taxon>
        <taxon>Vibrio oreintalis group</taxon>
    </lineage>
</organism>
<evidence type="ECO:0000256" key="1">
    <source>
        <dbReference type="SAM" id="MobiDB-lite"/>
    </source>
</evidence>
<feature type="region of interest" description="Disordered" evidence="1">
    <location>
        <begin position="328"/>
        <end position="353"/>
    </location>
</feature>
<reference evidence="6 7" key="1">
    <citation type="journal article" date="2012" name="Int. J. Syst. Evol. Microbiol.">
        <title>Vibrio caribbeanicus sp. nov., isolated from the marine sponge Scleritoderma cyanea.</title>
        <authorList>
            <person name="Hoffmann M."/>
            <person name="Monday S.R."/>
            <person name="Allard M.W."/>
            <person name="Strain E.A."/>
            <person name="Whittaker P."/>
            <person name="Naum M."/>
            <person name="McCarthy P.J."/>
            <person name="Lopez J.V."/>
            <person name="Fischer M."/>
            <person name="Brown E.W."/>
        </authorList>
    </citation>
    <scope>NUCLEOTIDE SEQUENCE [LARGE SCALE GENOMIC DNA]</scope>
    <source>
        <strain evidence="6 7">LMG 20546</strain>
    </source>
</reference>
<feature type="signal peptide" evidence="2">
    <location>
        <begin position="1"/>
        <end position="29"/>
    </location>
</feature>
<dbReference type="STRING" id="945543.VIBR0546_18947"/>
<keyword evidence="2" id="KW-0732">Signal</keyword>
<dbReference type="InterPro" id="IPR045474">
    <property type="entry name" value="GEVED"/>
</dbReference>
<dbReference type="SUPFAM" id="SSF63825">
    <property type="entry name" value="YWTD domain"/>
    <property type="match status" value="1"/>
</dbReference>
<proteinExistence type="predicted"/>
<dbReference type="eggNOG" id="COG3391">
    <property type="taxonomic scope" value="Bacteria"/>
</dbReference>
<comment type="caution">
    <text evidence="6">The sequence shown here is derived from an EMBL/GenBank/DDBJ whole genome shotgun (WGS) entry which is preliminary data.</text>
</comment>
<dbReference type="NCBIfam" id="TIGR04456">
    <property type="entry name" value="LruC_dom"/>
    <property type="match status" value="1"/>
</dbReference>
<dbReference type="InterPro" id="IPR011042">
    <property type="entry name" value="6-blade_b-propeller_TolB-like"/>
</dbReference>
<dbReference type="InterPro" id="IPR054215">
    <property type="entry name" value="DUF6923"/>
</dbReference>
<evidence type="ECO:0000313" key="7">
    <source>
        <dbReference type="Proteomes" id="UP000004371"/>
    </source>
</evidence>
<feature type="domain" description="DUF6923" evidence="5">
    <location>
        <begin position="72"/>
        <end position="283"/>
    </location>
</feature>
<dbReference type="Pfam" id="PF20009">
    <property type="entry name" value="GEVED"/>
    <property type="match status" value="1"/>
</dbReference>